<dbReference type="AlphaFoldDB" id="A0AAF0BMM0"/>
<dbReference type="InterPro" id="IPR051829">
    <property type="entry name" value="Multiheme_Cytochr_ET"/>
</dbReference>
<sequence length="731" mass="79520">MGKRTAMAFVGAALWLAGAWGALAGDEVCRTCHQAEHAAWSLSDHARAMAAASEASVLGDFSGVTVSHHGASATFRRSGDGFEVSISEGGDAETYPVAYTFGHAPLQQYLVETERGKYQVLPFAWDSRPAADGGQHWFPNYPAENVVPGDRLHWKAPLQNWNGMCADCHSTGLTRRYDPSADRFATHYDSVNVSCSSCHAGAARHAEARLKGGAEDGWKDDLMAYLRQDGGFVRAEGEATAHWSGKAPRLRPEIEVCASCHSLRAPLTDGIDPGEKFLDQFLPSLLDDPLYFPDGQIREEVYVWGSFLQSRMYGAGVSCLDCHDSHSMKLKVQGNGLCTQCHASDIFDTPDHHHHTPTAKGSQCVDCHMPARTYMVVDPRRDHSFKVPRPDMAARTGSPDPCTTCHLDRKPAWAAEVIARWFPERTPRDSYAVTIHQARQGDPAAREGLARLIGDDNQPEIVRATALSLVPQVADPALVRLAIGALSGDKPLMRIGAVRGLAMLPVADRQPYVAPLLDDPLRAIRVEAARSLLDAPEIDLTRRALTELMAADEGSSWRGEGRVNLARHYLVRHDYDVMEAEYRQALTIDPGFAPARINLAEFMRQTGRQGESHALLVAAAGGPGPVDPEIRHALGLSFVRQGNLATALGHLKAATDAAPRNARYAYVYLVALNSSGATVLGQLKEAIAAHPYDENLLRFGLSAAMKAGDKAYARDMTDRLRVINPAGSQRP</sequence>
<accession>A0AAF0BMM0</accession>
<keyword evidence="1 2" id="KW-0732">Signal</keyword>
<dbReference type="KEGG" id="gso:PH603_02815"/>
<dbReference type="Gene3D" id="1.25.10.10">
    <property type="entry name" value="Leucine-rich Repeat Variant"/>
    <property type="match status" value="1"/>
</dbReference>
<evidence type="ECO:0000259" key="4">
    <source>
        <dbReference type="Pfam" id="PF13435"/>
    </source>
</evidence>
<dbReference type="InterPro" id="IPR023155">
    <property type="entry name" value="Cyt_c-552/4"/>
</dbReference>
<dbReference type="GO" id="GO:0016491">
    <property type="term" value="F:oxidoreductase activity"/>
    <property type="evidence" value="ECO:0007669"/>
    <property type="project" value="TreeGrafter"/>
</dbReference>
<evidence type="ECO:0000259" key="3">
    <source>
        <dbReference type="Pfam" id="PF09699"/>
    </source>
</evidence>
<dbReference type="InterPro" id="IPR016024">
    <property type="entry name" value="ARM-type_fold"/>
</dbReference>
<evidence type="ECO:0000313" key="6">
    <source>
        <dbReference type="Proteomes" id="UP001217500"/>
    </source>
</evidence>
<feature type="signal peptide" evidence="2">
    <location>
        <begin position="1"/>
        <end position="24"/>
    </location>
</feature>
<dbReference type="InterPro" id="IPR011990">
    <property type="entry name" value="TPR-like_helical_dom_sf"/>
</dbReference>
<dbReference type="EMBL" id="CP116805">
    <property type="protein sequence ID" value="WCL54691.1"/>
    <property type="molecule type" value="Genomic_DNA"/>
</dbReference>
<dbReference type="Gene3D" id="3.90.10.10">
    <property type="entry name" value="Cytochrome C3"/>
    <property type="match status" value="1"/>
</dbReference>
<reference evidence="5" key="1">
    <citation type="submission" date="2023-01" db="EMBL/GenBank/DDBJ databases">
        <title>The genome sequence of Kordiimonadaceae bacterium 6D33.</title>
        <authorList>
            <person name="Liu Y."/>
        </authorList>
    </citation>
    <scope>NUCLEOTIDE SEQUENCE</scope>
    <source>
        <strain evidence="5">6D33</strain>
    </source>
</reference>
<dbReference type="Pfam" id="PF09699">
    <property type="entry name" value="Paired_CXXCH_1"/>
    <property type="match status" value="1"/>
</dbReference>
<dbReference type="Proteomes" id="UP001217500">
    <property type="component" value="Chromosome"/>
</dbReference>
<dbReference type="SUPFAM" id="SSF48695">
    <property type="entry name" value="Multiheme cytochromes"/>
    <property type="match status" value="1"/>
</dbReference>
<dbReference type="SUPFAM" id="SSF48452">
    <property type="entry name" value="TPR-like"/>
    <property type="match status" value="1"/>
</dbReference>
<feature type="chain" id="PRO_5042081759" evidence="2">
    <location>
        <begin position="25"/>
        <end position="731"/>
    </location>
</feature>
<dbReference type="Gene3D" id="1.10.1130.10">
    <property type="entry name" value="Flavocytochrome C3, Chain A"/>
    <property type="match status" value="1"/>
</dbReference>
<protein>
    <submittedName>
        <fullName evidence="5">Multiheme c-type cytochrome</fullName>
    </submittedName>
</protein>
<dbReference type="InterPro" id="IPR011989">
    <property type="entry name" value="ARM-like"/>
</dbReference>
<dbReference type="SUPFAM" id="SSF48371">
    <property type="entry name" value="ARM repeat"/>
    <property type="match status" value="1"/>
</dbReference>
<evidence type="ECO:0000313" key="5">
    <source>
        <dbReference type="EMBL" id="WCL54691.1"/>
    </source>
</evidence>
<feature type="domain" description="Cytochrome c-552/4" evidence="4">
    <location>
        <begin position="28"/>
        <end position="53"/>
    </location>
</feature>
<proteinExistence type="predicted"/>
<dbReference type="PANTHER" id="PTHR35038">
    <property type="entry name" value="DISSIMILATORY SULFITE REDUCTASE SIRA"/>
    <property type="match status" value="1"/>
</dbReference>
<gene>
    <name evidence="5" type="ORF">PH603_02815</name>
</gene>
<feature type="domain" description="Doubled CXXCH motif" evidence="3">
    <location>
        <begin position="318"/>
        <end position="345"/>
    </location>
</feature>
<organism evidence="5 6">
    <name type="scientific">Gimibacter soli</name>
    <dbReference type="NCBI Taxonomy" id="3024400"/>
    <lineage>
        <taxon>Bacteria</taxon>
        <taxon>Pseudomonadati</taxon>
        <taxon>Pseudomonadota</taxon>
        <taxon>Alphaproteobacteria</taxon>
        <taxon>Kordiimonadales</taxon>
        <taxon>Temperatibacteraceae</taxon>
        <taxon>Gimibacter</taxon>
    </lineage>
</organism>
<keyword evidence="6" id="KW-1185">Reference proteome</keyword>
<name>A0AAF0BMM0_9PROT</name>
<dbReference type="InterPro" id="IPR036280">
    <property type="entry name" value="Multihaem_cyt_sf"/>
</dbReference>
<dbReference type="InterPro" id="IPR010177">
    <property type="entry name" value="Paired_CXXCH_1"/>
</dbReference>
<dbReference type="Gene3D" id="1.25.40.10">
    <property type="entry name" value="Tetratricopeptide repeat domain"/>
    <property type="match status" value="2"/>
</dbReference>
<evidence type="ECO:0000256" key="2">
    <source>
        <dbReference type="SAM" id="SignalP"/>
    </source>
</evidence>
<dbReference type="Pfam" id="PF13435">
    <property type="entry name" value="Cytochrome_C554"/>
    <property type="match status" value="1"/>
</dbReference>
<evidence type="ECO:0000256" key="1">
    <source>
        <dbReference type="ARBA" id="ARBA00022729"/>
    </source>
</evidence>
<dbReference type="RefSeq" id="WP_289504410.1">
    <property type="nucleotide sequence ID" value="NZ_CP116805.1"/>
</dbReference>
<dbReference type="PANTHER" id="PTHR35038:SF8">
    <property type="entry name" value="C-TYPE POLYHEME CYTOCHROME OMCC"/>
    <property type="match status" value="1"/>
</dbReference>